<dbReference type="GO" id="GO:0009231">
    <property type="term" value="P:riboflavin biosynthetic process"/>
    <property type="evidence" value="ECO:0007669"/>
    <property type="project" value="InterPro"/>
</dbReference>
<keyword evidence="11 14" id="KW-1133">Transmembrane helix</keyword>
<evidence type="ECO:0000313" key="16">
    <source>
        <dbReference type="EMBL" id="GHA10005.1"/>
    </source>
</evidence>
<dbReference type="InterPro" id="IPR020846">
    <property type="entry name" value="MFS_dom"/>
</dbReference>
<dbReference type="Pfam" id="PF07690">
    <property type="entry name" value="MFS_1"/>
    <property type="match status" value="1"/>
</dbReference>
<feature type="transmembrane region" description="Helical" evidence="14">
    <location>
        <begin position="292"/>
        <end position="311"/>
    </location>
</feature>
<organism evidence="16 17">
    <name type="scientific">Devosia pacifica</name>
    <dbReference type="NCBI Taxonomy" id="1335967"/>
    <lineage>
        <taxon>Bacteria</taxon>
        <taxon>Pseudomonadati</taxon>
        <taxon>Pseudomonadota</taxon>
        <taxon>Alphaproteobacteria</taxon>
        <taxon>Hyphomicrobiales</taxon>
        <taxon>Devosiaceae</taxon>
        <taxon>Devosia</taxon>
    </lineage>
</organism>
<dbReference type="Gene3D" id="1.20.1720.10">
    <property type="entry name" value="Multidrug resistance protein D"/>
    <property type="match status" value="1"/>
</dbReference>
<keyword evidence="9" id="KW-0547">Nucleotide-binding</keyword>
<evidence type="ECO:0000256" key="11">
    <source>
        <dbReference type="ARBA" id="ARBA00022989"/>
    </source>
</evidence>
<feature type="transmembrane region" description="Helical" evidence="14">
    <location>
        <begin position="557"/>
        <end position="575"/>
    </location>
</feature>
<dbReference type="Gene3D" id="1.20.1250.20">
    <property type="entry name" value="MFS general substrate transporter like domains"/>
    <property type="match status" value="1"/>
</dbReference>
<evidence type="ECO:0000256" key="7">
    <source>
        <dbReference type="ARBA" id="ARBA00022679"/>
    </source>
</evidence>
<evidence type="ECO:0000256" key="5">
    <source>
        <dbReference type="ARBA" id="ARBA00022630"/>
    </source>
</evidence>
<evidence type="ECO:0000313" key="17">
    <source>
        <dbReference type="Proteomes" id="UP000646579"/>
    </source>
</evidence>
<dbReference type="PROSITE" id="PS50850">
    <property type="entry name" value="MFS"/>
    <property type="match status" value="1"/>
</dbReference>
<evidence type="ECO:0000256" key="4">
    <source>
        <dbReference type="ARBA" id="ARBA00022475"/>
    </source>
</evidence>
<feature type="transmembrane region" description="Helical" evidence="14">
    <location>
        <begin position="421"/>
        <end position="440"/>
    </location>
</feature>
<accession>A0A918RR75</accession>
<feature type="transmembrane region" description="Helical" evidence="14">
    <location>
        <begin position="162"/>
        <end position="187"/>
    </location>
</feature>
<evidence type="ECO:0000256" key="12">
    <source>
        <dbReference type="ARBA" id="ARBA00023136"/>
    </source>
</evidence>
<dbReference type="InterPro" id="IPR011701">
    <property type="entry name" value="MFS"/>
</dbReference>
<reference evidence="16" key="2">
    <citation type="submission" date="2020-09" db="EMBL/GenBank/DDBJ databases">
        <authorList>
            <person name="Sun Q."/>
            <person name="Kim S."/>
        </authorList>
    </citation>
    <scope>NUCLEOTIDE SEQUENCE</scope>
    <source>
        <strain evidence="16">KCTC 32437</strain>
    </source>
</reference>
<evidence type="ECO:0000256" key="6">
    <source>
        <dbReference type="ARBA" id="ARBA00022643"/>
    </source>
</evidence>
<dbReference type="SUPFAM" id="SSF82114">
    <property type="entry name" value="Riboflavin kinase-like"/>
    <property type="match status" value="1"/>
</dbReference>
<feature type="transmembrane region" description="Helical" evidence="14">
    <location>
        <begin position="199"/>
        <end position="218"/>
    </location>
</feature>
<dbReference type="InterPro" id="IPR015865">
    <property type="entry name" value="Riboflavin_kinase_bac/euk"/>
</dbReference>
<feature type="transmembrane region" description="Helical" evidence="14">
    <location>
        <begin position="595"/>
        <end position="613"/>
    </location>
</feature>
<feature type="transmembrane region" description="Helical" evidence="14">
    <location>
        <begin position="484"/>
        <end position="501"/>
    </location>
</feature>
<feature type="transmembrane region" description="Helical" evidence="14">
    <location>
        <begin position="460"/>
        <end position="477"/>
    </location>
</feature>
<dbReference type="PRINTS" id="PR01036">
    <property type="entry name" value="TCRTETB"/>
</dbReference>
<dbReference type="GO" id="GO:0022857">
    <property type="term" value="F:transmembrane transporter activity"/>
    <property type="evidence" value="ECO:0007669"/>
    <property type="project" value="InterPro"/>
</dbReference>
<feature type="transmembrane region" description="Helical" evidence="14">
    <location>
        <begin position="382"/>
        <end position="400"/>
    </location>
</feature>
<evidence type="ECO:0000256" key="2">
    <source>
        <dbReference type="ARBA" id="ARBA00012105"/>
    </source>
</evidence>
<evidence type="ECO:0000256" key="1">
    <source>
        <dbReference type="ARBA" id="ARBA00004651"/>
    </source>
</evidence>
<comment type="catalytic activity">
    <reaction evidence="13">
        <text>riboflavin + ATP = FMN + ADP + H(+)</text>
        <dbReference type="Rhea" id="RHEA:14357"/>
        <dbReference type="ChEBI" id="CHEBI:15378"/>
        <dbReference type="ChEBI" id="CHEBI:30616"/>
        <dbReference type="ChEBI" id="CHEBI:57986"/>
        <dbReference type="ChEBI" id="CHEBI:58210"/>
        <dbReference type="ChEBI" id="CHEBI:456216"/>
        <dbReference type="EC" id="2.7.1.26"/>
    </reaction>
</comment>
<feature type="transmembrane region" description="Helical" evidence="14">
    <location>
        <begin position="351"/>
        <end position="370"/>
    </location>
</feature>
<evidence type="ECO:0000256" key="10">
    <source>
        <dbReference type="ARBA" id="ARBA00022840"/>
    </source>
</evidence>
<dbReference type="AlphaFoldDB" id="A0A918RR75"/>
<keyword evidence="7" id="KW-0808">Transferase</keyword>
<dbReference type="Pfam" id="PF01687">
    <property type="entry name" value="Flavokinase"/>
    <property type="match status" value="1"/>
</dbReference>
<dbReference type="SUPFAM" id="SSF103473">
    <property type="entry name" value="MFS general substrate transporter"/>
    <property type="match status" value="1"/>
</dbReference>
<keyword evidence="6" id="KW-0288">FMN</keyword>
<evidence type="ECO:0000259" key="15">
    <source>
        <dbReference type="PROSITE" id="PS50850"/>
    </source>
</evidence>
<dbReference type="Gene3D" id="2.40.30.30">
    <property type="entry name" value="Riboflavin kinase-like"/>
    <property type="match status" value="1"/>
</dbReference>
<keyword evidence="17" id="KW-1185">Reference proteome</keyword>
<dbReference type="GO" id="GO:0005886">
    <property type="term" value="C:plasma membrane"/>
    <property type="evidence" value="ECO:0007669"/>
    <property type="project" value="UniProtKB-SubCell"/>
</dbReference>
<dbReference type="Proteomes" id="UP000646579">
    <property type="component" value="Unassembled WGS sequence"/>
</dbReference>
<dbReference type="InterPro" id="IPR036259">
    <property type="entry name" value="MFS_trans_sf"/>
</dbReference>
<keyword evidence="5" id="KW-0285">Flavoprotein</keyword>
<dbReference type="GO" id="GO:0005524">
    <property type="term" value="F:ATP binding"/>
    <property type="evidence" value="ECO:0007669"/>
    <property type="project" value="UniProtKB-KW"/>
</dbReference>
<evidence type="ECO:0000256" key="14">
    <source>
        <dbReference type="SAM" id="Phobius"/>
    </source>
</evidence>
<proteinExistence type="predicted"/>
<comment type="subcellular location">
    <subcellularLocation>
        <location evidence="1">Cell membrane</location>
        <topology evidence="1">Multi-pass membrane protein</topology>
    </subcellularLocation>
</comment>
<evidence type="ECO:0000256" key="8">
    <source>
        <dbReference type="ARBA" id="ARBA00022692"/>
    </source>
</evidence>
<feature type="transmembrane region" description="Helical" evidence="14">
    <location>
        <begin position="260"/>
        <end position="280"/>
    </location>
</feature>
<feature type="transmembrane region" description="Helical" evidence="14">
    <location>
        <begin position="317"/>
        <end position="339"/>
    </location>
</feature>
<keyword evidence="8 14" id="KW-0812">Transmembrane</keyword>
<keyword evidence="10" id="KW-0067">ATP-binding</keyword>
<feature type="domain" description="Major facilitator superfamily (MFS) profile" evidence="15">
    <location>
        <begin position="164"/>
        <end position="618"/>
    </location>
</feature>
<dbReference type="PANTHER" id="PTHR42718">
    <property type="entry name" value="MAJOR FACILITATOR SUPERFAMILY MULTIDRUG TRANSPORTER MFSC"/>
    <property type="match status" value="1"/>
</dbReference>
<dbReference type="EMBL" id="BMZE01000001">
    <property type="protein sequence ID" value="GHA10005.1"/>
    <property type="molecule type" value="Genomic_DNA"/>
</dbReference>
<dbReference type="PANTHER" id="PTHR42718:SF46">
    <property type="entry name" value="BLR6921 PROTEIN"/>
    <property type="match status" value="1"/>
</dbReference>
<comment type="caution">
    <text evidence="16">The sequence shown here is derived from an EMBL/GenBank/DDBJ whole genome shotgun (WGS) entry which is preliminary data.</text>
</comment>
<keyword evidence="4" id="KW-1003">Cell membrane</keyword>
<protein>
    <recommendedName>
        <fullName evidence="2">riboflavin kinase</fullName>
        <ecNumber evidence="2">2.7.1.26</ecNumber>
    </recommendedName>
</protein>
<feature type="transmembrane region" description="Helical" evidence="14">
    <location>
        <begin position="507"/>
        <end position="536"/>
    </location>
</feature>
<gene>
    <name evidence="16" type="ORF">GCM10007989_00140</name>
</gene>
<dbReference type="CDD" id="cd17321">
    <property type="entry name" value="MFS_MMR_MDR_like"/>
    <property type="match status" value="1"/>
</dbReference>
<keyword evidence="3" id="KW-0813">Transport</keyword>
<feature type="transmembrane region" description="Helical" evidence="14">
    <location>
        <begin position="230"/>
        <end position="248"/>
    </location>
</feature>
<sequence>MSLGEVRGRVERGNGRGHQLGFPTANILAPASAISMREGVYAAWVKVGRGHTWFGATVSIGDNPTFNDVDRIQVEAYLHDFGDDLYDQEVELVIVARIRDMRRFRTANALSAEMARDVMISRRLLARAKSPAEIGGRSYTPDLGTEIAVQQEKTQGGGRSRWFALAFLTLAQFLIVLDASIVNVAVPAIGKDLLLSSQALTWIVSSYVIPFGGLLMLGGRLGDRYGHRPLFLMGVIVFLLASALAALAPSFEILLAARAAQGMSAAFLAPAALALLMRLFPANDGRGKAIGVWGGVAGLGGATGALMGGLLTTAFGWSAIFFVNIPMCLLVIAGTLRFVSANGQSLQRNPLDAMGAITVTLGMLAVVGAFSHALETGTFDVVALALAGGGVVLVALFIMIERRSHYPLIRLDIFTNPGVAFGNLSMFLVGGVTLSIFFFLSLHMQLVMGYSAAGTGLRQLPLAITFLTTAALLPSVIGRFGLRLVLTVSFLTLAAGLLALSQTQSGAGFLVALLIPTLIVGIGLGGTFIASTELAIENVEEADSGLASGLVNTSQQVGGAILLAFFATLPALLATQAPESASQESSLLHVEYTSAYLGIGIVCLIGAVVSFLSPQKRQPS</sequence>
<evidence type="ECO:0000256" key="13">
    <source>
        <dbReference type="ARBA" id="ARBA00047880"/>
    </source>
</evidence>
<dbReference type="GO" id="GO:0008531">
    <property type="term" value="F:riboflavin kinase activity"/>
    <property type="evidence" value="ECO:0007669"/>
    <property type="project" value="UniProtKB-EC"/>
</dbReference>
<dbReference type="InterPro" id="IPR023465">
    <property type="entry name" value="Riboflavin_kinase_dom_sf"/>
</dbReference>
<keyword evidence="12 14" id="KW-0472">Membrane</keyword>
<evidence type="ECO:0000256" key="3">
    <source>
        <dbReference type="ARBA" id="ARBA00022448"/>
    </source>
</evidence>
<dbReference type="EC" id="2.7.1.26" evidence="2"/>
<reference evidence="16" key="1">
    <citation type="journal article" date="2014" name="Int. J. Syst. Evol. Microbiol.">
        <title>Complete genome sequence of Corynebacterium casei LMG S-19264T (=DSM 44701T), isolated from a smear-ripened cheese.</title>
        <authorList>
            <consortium name="US DOE Joint Genome Institute (JGI-PGF)"/>
            <person name="Walter F."/>
            <person name="Albersmeier A."/>
            <person name="Kalinowski J."/>
            <person name="Ruckert C."/>
        </authorList>
    </citation>
    <scope>NUCLEOTIDE SEQUENCE</scope>
    <source>
        <strain evidence="16">KCTC 32437</strain>
    </source>
</reference>
<name>A0A918RR75_9HYPH</name>
<dbReference type="SMART" id="SM00904">
    <property type="entry name" value="Flavokinase"/>
    <property type="match status" value="1"/>
</dbReference>
<evidence type="ECO:0000256" key="9">
    <source>
        <dbReference type="ARBA" id="ARBA00022741"/>
    </source>
</evidence>